<name>A0A0D0BP60_9AGAR</name>
<dbReference type="InterPro" id="IPR036259">
    <property type="entry name" value="MFS_trans_sf"/>
</dbReference>
<protein>
    <recommendedName>
        <fullName evidence="7">Major facilitator superfamily (MFS) profile domain-containing protein</fullName>
    </recommendedName>
</protein>
<feature type="transmembrane region" description="Helical" evidence="6">
    <location>
        <begin position="55"/>
        <end position="80"/>
    </location>
</feature>
<feature type="transmembrane region" description="Helical" evidence="6">
    <location>
        <begin position="116"/>
        <end position="138"/>
    </location>
</feature>
<evidence type="ECO:0000259" key="7">
    <source>
        <dbReference type="PROSITE" id="PS50850"/>
    </source>
</evidence>
<dbReference type="HOGENOM" id="CLU_1722584_0_0_1"/>
<comment type="subcellular location">
    <subcellularLocation>
        <location evidence="1">Membrane</location>
        <topology evidence="1">Multi-pass membrane protein</topology>
    </subcellularLocation>
</comment>
<dbReference type="PROSITE" id="PS50850">
    <property type="entry name" value="MFS"/>
    <property type="match status" value="1"/>
</dbReference>
<evidence type="ECO:0000256" key="2">
    <source>
        <dbReference type="ARBA" id="ARBA00022448"/>
    </source>
</evidence>
<keyword evidence="5 6" id="KW-0472">Membrane</keyword>
<evidence type="ECO:0000256" key="1">
    <source>
        <dbReference type="ARBA" id="ARBA00004141"/>
    </source>
</evidence>
<keyword evidence="2" id="KW-0813">Transport</keyword>
<dbReference type="InterPro" id="IPR020846">
    <property type="entry name" value="MFS_dom"/>
</dbReference>
<dbReference type="Proteomes" id="UP000053593">
    <property type="component" value="Unassembled WGS sequence"/>
</dbReference>
<dbReference type="EMBL" id="KN834794">
    <property type="protein sequence ID" value="KIK56866.1"/>
    <property type="molecule type" value="Genomic_DNA"/>
</dbReference>
<dbReference type="SUPFAM" id="SSF103473">
    <property type="entry name" value="MFS general substrate transporter"/>
    <property type="match status" value="1"/>
</dbReference>
<organism evidence="8 9">
    <name type="scientific">Collybiopsis luxurians FD-317 M1</name>
    <dbReference type="NCBI Taxonomy" id="944289"/>
    <lineage>
        <taxon>Eukaryota</taxon>
        <taxon>Fungi</taxon>
        <taxon>Dikarya</taxon>
        <taxon>Basidiomycota</taxon>
        <taxon>Agaricomycotina</taxon>
        <taxon>Agaricomycetes</taxon>
        <taxon>Agaricomycetidae</taxon>
        <taxon>Agaricales</taxon>
        <taxon>Marasmiineae</taxon>
        <taxon>Omphalotaceae</taxon>
        <taxon>Collybiopsis</taxon>
        <taxon>Collybiopsis luxurians</taxon>
    </lineage>
</organism>
<evidence type="ECO:0000256" key="5">
    <source>
        <dbReference type="ARBA" id="ARBA00023136"/>
    </source>
</evidence>
<dbReference type="Gene3D" id="1.20.1250.20">
    <property type="entry name" value="MFS general substrate transporter like domains"/>
    <property type="match status" value="1"/>
</dbReference>
<sequence>MRRKFLQIIHNPYEIFELFERVSSIFAVLKVRSYLALICPFSHREFGKLTDEAEIAFWTGILVAIFFLTQFLTSLLWAIVADRHGRRSMLTVPLLGSAVTCAFFGTSMSLPQAICIWLLQGIFAGAVGVARGSVAFVMDASNEDRAYEILGI</sequence>
<dbReference type="Pfam" id="PF07690">
    <property type="entry name" value="MFS_1"/>
    <property type="match status" value="1"/>
</dbReference>
<reference evidence="8 9" key="1">
    <citation type="submission" date="2014-04" db="EMBL/GenBank/DDBJ databases">
        <title>Evolutionary Origins and Diversification of the Mycorrhizal Mutualists.</title>
        <authorList>
            <consortium name="DOE Joint Genome Institute"/>
            <consortium name="Mycorrhizal Genomics Consortium"/>
            <person name="Kohler A."/>
            <person name="Kuo A."/>
            <person name="Nagy L.G."/>
            <person name="Floudas D."/>
            <person name="Copeland A."/>
            <person name="Barry K.W."/>
            <person name="Cichocki N."/>
            <person name="Veneault-Fourrey C."/>
            <person name="LaButti K."/>
            <person name="Lindquist E.A."/>
            <person name="Lipzen A."/>
            <person name="Lundell T."/>
            <person name="Morin E."/>
            <person name="Murat C."/>
            <person name="Riley R."/>
            <person name="Ohm R."/>
            <person name="Sun H."/>
            <person name="Tunlid A."/>
            <person name="Henrissat B."/>
            <person name="Grigoriev I.V."/>
            <person name="Hibbett D.S."/>
            <person name="Martin F."/>
        </authorList>
    </citation>
    <scope>NUCLEOTIDE SEQUENCE [LARGE SCALE GENOMIC DNA]</scope>
    <source>
        <strain evidence="8 9">FD-317 M1</strain>
    </source>
</reference>
<evidence type="ECO:0000256" key="6">
    <source>
        <dbReference type="SAM" id="Phobius"/>
    </source>
</evidence>
<keyword evidence="4 6" id="KW-1133">Transmembrane helix</keyword>
<evidence type="ECO:0000256" key="4">
    <source>
        <dbReference type="ARBA" id="ARBA00022989"/>
    </source>
</evidence>
<feature type="transmembrane region" description="Helical" evidence="6">
    <location>
        <begin position="92"/>
        <end position="110"/>
    </location>
</feature>
<dbReference type="GO" id="GO:0022857">
    <property type="term" value="F:transmembrane transporter activity"/>
    <property type="evidence" value="ECO:0007669"/>
    <property type="project" value="InterPro"/>
</dbReference>
<dbReference type="AlphaFoldDB" id="A0A0D0BP60"/>
<dbReference type="PANTHER" id="PTHR23504">
    <property type="entry name" value="MAJOR FACILITATOR SUPERFAMILY DOMAIN-CONTAINING PROTEIN 10"/>
    <property type="match status" value="1"/>
</dbReference>
<proteinExistence type="predicted"/>
<feature type="domain" description="Major facilitator superfamily (MFS) profile" evidence="7">
    <location>
        <begin position="16"/>
        <end position="152"/>
    </location>
</feature>
<gene>
    <name evidence="8" type="ORF">GYMLUDRAFT_247409</name>
</gene>
<evidence type="ECO:0000256" key="3">
    <source>
        <dbReference type="ARBA" id="ARBA00022692"/>
    </source>
</evidence>
<dbReference type="OrthoDB" id="10262656at2759"/>
<keyword evidence="9" id="KW-1185">Reference proteome</keyword>
<keyword evidence="3 6" id="KW-0812">Transmembrane</keyword>
<evidence type="ECO:0000313" key="9">
    <source>
        <dbReference type="Proteomes" id="UP000053593"/>
    </source>
</evidence>
<accession>A0A0D0BP60</accession>
<dbReference type="GO" id="GO:0016020">
    <property type="term" value="C:membrane"/>
    <property type="evidence" value="ECO:0007669"/>
    <property type="project" value="UniProtKB-SubCell"/>
</dbReference>
<dbReference type="PANTHER" id="PTHR23504:SF17">
    <property type="entry name" value="MAJOR FACILITATOR SUPERFAMILY (MFS) PROFILE DOMAIN-CONTAINING PROTEIN"/>
    <property type="match status" value="1"/>
</dbReference>
<evidence type="ECO:0000313" key="8">
    <source>
        <dbReference type="EMBL" id="KIK56866.1"/>
    </source>
</evidence>
<dbReference type="InterPro" id="IPR011701">
    <property type="entry name" value="MFS"/>
</dbReference>